<keyword evidence="2" id="KW-0805">Transcription regulation</keyword>
<dbReference type="InterPro" id="IPR039425">
    <property type="entry name" value="RNA_pol_sigma-70-like"/>
</dbReference>
<protein>
    <submittedName>
        <fullName evidence="7">RNA polymerase sigma-70 factor</fullName>
    </submittedName>
</protein>
<keyword evidence="4" id="KW-0804">Transcription</keyword>
<dbReference type="NCBIfam" id="TIGR02937">
    <property type="entry name" value="sigma70-ECF"/>
    <property type="match status" value="1"/>
</dbReference>
<dbReference type="Gene3D" id="1.10.10.10">
    <property type="entry name" value="Winged helix-like DNA-binding domain superfamily/Winged helix DNA-binding domain"/>
    <property type="match status" value="1"/>
</dbReference>
<dbReference type="InterPro" id="IPR036388">
    <property type="entry name" value="WH-like_DNA-bd_sf"/>
</dbReference>
<accession>A0AAW9S9P8</accession>
<dbReference type="InterPro" id="IPR014327">
    <property type="entry name" value="RNA_pol_sigma70_bacteroid"/>
</dbReference>
<evidence type="ECO:0000259" key="5">
    <source>
        <dbReference type="Pfam" id="PF04542"/>
    </source>
</evidence>
<keyword evidence="3" id="KW-0731">Sigma factor</keyword>
<dbReference type="Gene3D" id="1.10.1740.10">
    <property type="match status" value="1"/>
</dbReference>
<dbReference type="InterPro" id="IPR013324">
    <property type="entry name" value="RNA_pol_sigma_r3/r4-like"/>
</dbReference>
<dbReference type="Pfam" id="PF04542">
    <property type="entry name" value="Sigma70_r2"/>
    <property type="match status" value="1"/>
</dbReference>
<dbReference type="Proteomes" id="UP001403385">
    <property type="component" value="Unassembled WGS sequence"/>
</dbReference>
<evidence type="ECO:0000259" key="6">
    <source>
        <dbReference type="Pfam" id="PF08281"/>
    </source>
</evidence>
<dbReference type="GO" id="GO:0016987">
    <property type="term" value="F:sigma factor activity"/>
    <property type="evidence" value="ECO:0007669"/>
    <property type="project" value="UniProtKB-KW"/>
</dbReference>
<dbReference type="NCBIfam" id="TIGR02985">
    <property type="entry name" value="Sig70_bacteroi1"/>
    <property type="match status" value="1"/>
</dbReference>
<sequence>MQSAPLHLQDLKTFEKVYTLYWKKVYGVCYAHTKNTEAAQEMVQDIFCSLWERRNSLEISGPIEHYLVRAAKLKVIDFYRQKSQKEELLGHNLTELCDHQLCIENEVYYNDASRQVNELVDRLPCQCKKVYKLSREKGMNTREISSALLISEKTVKNHLTKALNFLRENLSVYS</sequence>
<dbReference type="RefSeq" id="WP_346821947.1">
    <property type="nucleotide sequence ID" value="NZ_JBDKWZ010000007.1"/>
</dbReference>
<dbReference type="InterPro" id="IPR014284">
    <property type="entry name" value="RNA_pol_sigma-70_dom"/>
</dbReference>
<dbReference type="SUPFAM" id="SSF88659">
    <property type="entry name" value="Sigma3 and sigma4 domains of RNA polymerase sigma factors"/>
    <property type="match status" value="1"/>
</dbReference>
<reference evidence="7 8" key="1">
    <citation type="submission" date="2024-04" db="EMBL/GenBank/DDBJ databases">
        <title>Novel genus in family Flammeovirgaceae.</title>
        <authorList>
            <person name="Nguyen T.H."/>
            <person name="Vuong T.Q."/>
            <person name="Le H."/>
            <person name="Kim S.-G."/>
        </authorList>
    </citation>
    <scope>NUCLEOTIDE SEQUENCE [LARGE SCALE GENOMIC DNA]</scope>
    <source>
        <strain evidence="7 8">JCM 23209</strain>
    </source>
</reference>
<dbReference type="InterPro" id="IPR013249">
    <property type="entry name" value="RNA_pol_sigma70_r4_t2"/>
</dbReference>
<evidence type="ECO:0000313" key="7">
    <source>
        <dbReference type="EMBL" id="MEN7549178.1"/>
    </source>
</evidence>
<feature type="domain" description="RNA polymerase sigma factor 70 region 4 type 2" evidence="6">
    <location>
        <begin position="114"/>
        <end position="165"/>
    </location>
</feature>
<dbReference type="AlphaFoldDB" id="A0AAW9S9P8"/>
<feature type="domain" description="RNA polymerase sigma-70 region 2" evidence="5">
    <location>
        <begin position="18"/>
        <end position="83"/>
    </location>
</feature>
<proteinExistence type="inferred from homology"/>
<dbReference type="Pfam" id="PF08281">
    <property type="entry name" value="Sigma70_r4_2"/>
    <property type="match status" value="1"/>
</dbReference>
<evidence type="ECO:0000313" key="8">
    <source>
        <dbReference type="Proteomes" id="UP001403385"/>
    </source>
</evidence>
<dbReference type="GO" id="GO:0003677">
    <property type="term" value="F:DNA binding"/>
    <property type="evidence" value="ECO:0007669"/>
    <property type="project" value="InterPro"/>
</dbReference>
<comment type="similarity">
    <text evidence="1">Belongs to the sigma-70 factor family. ECF subfamily.</text>
</comment>
<dbReference type="SUPFAM" id="SSF88946">
    <property type="entry name" value="Sigma2 domain of RNA polymerase sigma factors"/>
    <property type="match status" value="1"/>
</dbReference>
<evidence type="ECO:0000256" key="4">
    <source>
        <dbReference type="ARBA" id="ARBA00023163"/>
    </source>
</evidence>
<comment type="caution">
    <text evidence="7">The sequence shown here is derived from an EMBL/GenBank/DDBJ whole genome shotgun (WGS) entry which is preliminary data.</text>
</comment>
<organism evidence="7 8">
    <name type="scientific">Rapidithrix thailandica</name>
    <dbReference type="NCBI Taxonomy" id="413964"/>
    <lineage>
        <taxon>Bacteria</taxon>
        <taxon>Pseudomonadati</taxon>
        <taxon>Bacteroidota</taxon>
        <taxon>Cytophagia</taxon>
        <taxon>Cytophagales</taxon>
        <taxon>Flammeovirgaceae</taxon>
        <taxon>Rapidithrix</taxon>
    </lineage>
</organism>
<dbReference type="PANTHER" id="PTHR43133">
    <property type="entry name" value="RNA POLYMERASE ECF-TYPE SIGMA FACTO"/>
    <property type="match status" value="1"/>
</dbReference>
<keyword evidence="8" id="KW-1185">Reference proteome</keyword>
<dbReference type="PANTHER" id="PTHR43133:SF46">
    <property type="entry name" value="RNA POLYMERASE SIGMA-70 FACTOR ECF SUBFAMILY"/>
    <property type="match status" value="1"/>
</dbReference>
<dbReference type="EMBL" id="JBDKWZ010000007">
    <property type="protein sequence ID" value="MEN7549178.1"/>
    <property type="molecule type" value="Genomic_DNA"/>
</dbReference>
<evidence type="ECO:0000256" key="2">
    <source>
        <dbReference type="ARBA" id="ARBA00023015"/>
    </source>
</evidence>
<gene>
    <name evidence="7" type="ORF">AAG747_14740</name>
</gene>
<evidence type="ECO:0000256" key="1">
    <source>
        <dbReference type="ARBA" id="ARBA00010641"/>
    </source>
</evidence>
<name>A0AAW9S9P8_9BACT</name>
<dbReference type="InterPro" id="IPR013325">
    <property type="entry name" value="RNA_pol_sigma_r2"/>
</dbReference>
<dbReference type="InterPro" id="IPR007627">
    <property type="entry name" value="RNA_pol_sigma70_r2"/>
</dbReference>
<evidence type="ECO:0000256" key="3">
    <source>
        <dbReference type="ARBA" id="ARBA00023082"/>
    </source>
</evidence>
<dbReference type="GO" id="GO:0006352">
    <property type="term" value="P:DNA-templated transcription initiation"/>
    <property type="evidence" value="ECO:0007669"/>
    <property type="project" value="InterPro"/>
</dbReference>